<sequence length="40" mass="4512">MVTPHLLLLFAAMAVTHSPYSPLLLPDSRHNKLPQLITFQ</sequence>
<accession>A0ABM9XXH9</accession>
<protein>
    <submittedName>
        <fullName evidence="1">Uncharacterized protein</fullName>
    </submittedName>
</protein>
<reference evidence="1" key="1">
    <citation type="submission" date="2008-12" db="EMBL/GenBank/DDBJ databases">
        <title>Annotation of the Yersinia bercovieri ATCC 43970 genome.</title>
        <authorList>
            <person name="Read T.D."/>
            <person name="Akmal A."/>
            <person name="Bishop-Lilly K."/>
            <person name="Chen P.E."/>
            <person name="Cook C."/>
            <person name="Kiley M.P."/>
            <person name="Lentz S."/>
            <person name="Mateczun A."/>
            <person name="Nagarajan N."/>
            <person name="Nolan N."/>
            <person name="Osborne B.I."/>
            <person name="Pop M."/>
            <person name="Sozhamannan S."/>
            <person name="Stewart A.C."/>
            <person name="Sulakvelidze A."/>
            <person name="Thomason B."/>
            <person name="Willner K."/>
            <person name="Zwick M.E."/>
        </authorList>
    </citation>
    <scope>NUCLEOTIDE SEQUENCE [LARGE SCALE GENOMIC DNA]</scope>
    <source>
        <strain evidence="1">ATCC 43970</strain>
    </source>
</reference>
<evidence type="ECO:0000313" key="2">
    <source>
        <dbReference type="Proteomes" id="UP000010319"/>
    </source>
</evidence>
<dbReference type="EMBL" id="AALC02000034">
    <property type="protein sequence ID" value="EEQ06111.1"/>
    <property type="molecule type" value="Genomic_DNA"/>
</dbReference>
<dbReference type="Proteomes" id="UP000010319">
    <property type="component" value="Unassembled WGS sequence"/>
</dbReference>
<keyword evidence="2" id="KW-1185">Reference proteome</keyword>
<evidence type="ECO:0000313" key="1">
    <source>
        <dbReference type="EMBL" id="EEQ06111.1"/>
    </source>
</evidence>
<comment type="caution">
    <text evidence="1">The sequence shown here is derived from an EMBL/GenBank/DDBJ whole genome shotgun (WGS) entry which is preliminary data.</text>
</comment>
<organism evidence="1 2">
    <name type="scientific">Yersinia bercovieri ATCC 43970</name>
    <dbReference type="NCBI Taxonomy" id="349968"/>
    <lineage>
        <taxon>Bacteria</taxon>
        <taxon>Pseudomonadati</taxon>
        <taxon>Pseudomonadota</taxon>
        <taxon>Gammaproteobacteria</taxon>
        <taxon>Enterobacterales</taxon>
        <taxon>Yersiniaceae</taxon>
        <taxon>Yersinia</taxon>
    </lineage>
</organism>
<gene>
    <name evidence="1" type="ORF">yberc0001_15650</name>
</gene>
<name>A0ABM9XXH9_YERBE</name>
<proteinExistence type="predicted"/>